<dbReference type="EMBL" id="GBXM01039069">
    <property type="protein sequence ID" value="JAH69508.1"/>
    <property type="molecule type" value="Transcribed_RNA"/>
</dbReference>
<reference evidence="1" key="2">
    <citation type="journal article" date="2015" name="Fish Shellfish Immunol.">
        <title>Early steps in the European eel (Anguilla anguilla)-Vibrio vulnificus interaction in the gills: Role of the RtxA13 toxin.</title>
        <authorList>
            <person name="Callol A."/>
            <person name="Pajuelo D."/>
            <person name="Ebbesson L."/>
            <person name="Teles M."/>
            <person name="MacKenzie S."/>
            <person name="Amaro C."/>
        </authorList>
    </citation>
    <scope>NUCLEOTIDE SEQUENCE</scope>
</reference>
<proteinExistence type="predicted"/>
<evidence type="ECO:0000313" key="1">
    <source>
        <dbReference type="EMBL" id="JAH69508.1"/>
    </source>
</evidence>
<dbReference type="AlphaFoldDB" id="A0A0E9UX03"/>
<sequence>MRVMSSFCVVAATEKLQLV</sequence>
<protein>
    <submittedName>
        <fullName evidence="1">Uncharacterized protein</fullName>
    </submittedName>
</protein>
<reference evidence="1" key="1">
    <citation type="submission" date="2014-11" db="EMBL/GenBank/DDBJ databases">
        <authorList>
            <person name="Amaro Gonzalez C."/>
        </authorList>
    </citation>
    <scope>NUCLEOTIDE SEQUENCE</scope>
</reference>
<organism evidence="1">
    <name type="scientific">Anguilla anguilla</name>
    <name type="common">European freshwater eel</name>
    <name type="synonym">Muraena anguilla</name>
    <dbReference type="NCBI Taxonomy" id="7936"/>
    <lineage>
        <taxon>Eukaryota</taxon>
        <taxon>Metazoa</taxon>
        <taxon>Chordata</taxon>
        <taxon>Craniata</taxon>
        <taxon>Vertebrata</taxon>
        <taxon>Euteleostomi</taxon>
        <taxon>Actinopterygii</taxon>
        <taxon>Neopterygii</taxon>
        <taxon>Teleostei</taxon>
        <taxon>Anguilliformes</taxon>
        <taxon>Anguillidae</taxon>
        <taxon>Anguilla</taxon>
    </lineage>
</organism>
<name>A0A0E9UX03_ANGAN</name>
<accession>A0A0E9UX03</accession>